<feature type="region of interest" description="Disordered" evidence="8">
    <location>
        <begin position="496"/>
        <end position="524"/>
    </location>
</feature>
<feature type="compositionally biased region" description="Acidic residues" evidence="8">
    <location>
        <begin position="882"/>
        <end position="901"/>
    </location>
</feature>
<feature type="region of interest" description="Disordered" evidence="8">
    <location>
        <begin position="1266"/>
        <end position="1312"/>
    </location>
</feature>
<feature type="region of interest" description="Disordered" evidence="8">
    <location>
        <begin position="787"/>
        <end position="808"/>
    </location>
</feature>
<dbReference type="GO" id="GO:0034727">
    <property type="term" value="P:piecemeal microautophagy of the nucleus"/>
    <property type="evidence" value="ECO:0007669"/>
    <property type="project" value="TreeGrafter"/>
</dbReference>
<feature type="domain" description="Autophagy-related protein 11 C-terminal" evidence="10">
    <location>
        <begin position="1352"/>
        <end position="1486"/>
    </location>
</feature>
<keyword evidence="6 7" id="KW-0175">Coiled coil</keyword>
<dbReference type="GO" id="GO:0000045">
    <property type="term" value="P:autophagosome assembly"/>
    <property type="evidence" value="ECO:0007669"/>
    <property type="project" value="InterPro"/>
</dbReference>
<dbReference type="GO" id="GO:0034517">
    <property type="term" value="P:ribophagy"/>
    <property type="evidence" value="ECO:0007669"/>
    <property type="project" value="TreeGrafter"/>
</dbReference>
<feature type="region of interest" description="Disordered" evidence="8">
    <location>
        <begin position="1491"/>
        <end position="1561"/>
    </location>
</feature>
<dbReference type="InterPro" id="IPR019460">
    <property type="entry name" value="Atg11_C"/>
</dbReference>
<feature type="compositionally biased region" description="Low complexity" evidence="8">
    <location>
        <begin position="496"/>
        <end position="511"/>
    </location>
</feature>
<evidence type="ECO:0000256" key="7">
    <source>
        <dbReference type="SAM" id="Coils"/>
    </source>
</evidence>
<dbReference type="Gene3D" id="1.10.287.1490">
    <property type="match status" value="1"/>
</dbReference>
<dbReference type="GO" id="GO:1990316">
    <property type="term" value="C:Atg1/ULK1 kinase complex"/>
    <property type="evidence" value="ECO:0007669"/>
    <property type="project" value="TreeGrafter"/>
</dbReference>
<proteinExistence type="inferred from homology"/>
<feature type="compositionally biased region" description="Low complexity" evidence="8">
    <location>
        <begin position="1527"/>
        <end position="1543"/>
    </location>
</feature>
<dbReference type="Pfam" id="PF10377">
    <property type="entry name" value="ATG11"/>
    <property type="match status" value="1"/>
</dbReference>
<feature type="domain" description="Autophagy protein ATG17-like" evidence="9">
    <location>
        <begin position="136"/>
        <end position="477"/>
    </location>
</feature>
<feature type="compositionally biased region" description="Gly residues" evidence="8">
    <location>
        <begin position="1942"/>
        <end position="1953"/>
    </location>
</feature>
<keyword evidence="12" id="KW-1185">Reference proteome</keyword>
<gene>
    <name evidence="11" type="primary">ATG11</name>
    <name evidence="11" type="ORF">OC846_001015</name>
</gene>
<feature type="region of interest" description="Disordered" evidence="8">
    <location>
        <begin position="1610"/>
        <end position="1719"/>
    </location>
</feature>
<feature type="compositionally biased region" description="Gly residues" evidence="8">
    <location>
        <begin position="1707"/>
        <end position="1717"/>
    </location>
</feature>
<feature type="coiled-coil region" evidence="7">
    <location>
        <begin position="742"/>
        <end position="769"/>
    </location>
</feature>
<feature type="compositionally biased region" description="Low complexity" evidence="8">
    <location>
        <begin position="248"/>
        <end position="274"/>
    </location>
</feature>
<evidence type="ECO:0000256" key="5">
    <source>
        <dbReference type="ARBA" id="ARBA00023006"/>
    </source>
</evidence>
<evidence type="ECO:0000256" key="2">
    <source>
        <dbReference type="ARBA" id="ARBA00009729"/>
    </source>
</evidence>
<feature type="compositionally biased region" description="Polar residues" evidence="8">
    <location>
        <begin position="1961"/>
        <end position="1970"/>
    </location>
</feature>
<name>A0AAN6GTI0_9BASI</name>
<dbReference type="GO" id="GO:0019901">
    <property type="term" value="F:protein kinase binding"/>
    <property type="evidence" value="ECO:0007669"/>
    <property type="project" value="TreeGrafter"/>
</dbReference>
<dbReference type="InterPro" id="IPR045326">
    <property type="entry name" value="ATG17-like_dom"/>
</dbReference>
<feature type="compositionally biased region" description="Low complexity" evidence="8">
    <location>
        <begin position="2095"/>
        <end position="2107"/>
    </location>
</feature>
<dbReference type="Pfam" id="PF04108">
    <property type="entry name" value="ATG17_like"/>
    <property type="match status" value="1"/>
</dbReference>
<dbReference type="GO" id="GO:0060090">
    <property type="term" value="F:molecular adaptor activity"/>
    <property type="evidence" value="ECO:0007669"/>
    <property type="project" value="TreeGrafter"/>
</dbReference>
<comment type="caution">
    <text evidence="11">The sequence shown here is derived from an EMBL/GenBank/DDBJ whole genome shotgun (WGS) entry which is preliminary data.</text>
</comment>
<evidence type="ECO:0000313" key="12">
    <source>
        <dbReference type="Proteomes" id="UP001176517"/>
    </source>
</evidence>
<dbReference type="GO" id="GO:0034045">
    <property type="term" value="C:phagophore assembly site membrane"/>
    <property type="evidence" value="ECO:0007669"/>
    <property type="project" value="UniProtKB-SubCell"/>
</dbReference>
<keyword evidence="4" id="KW-0653">Protein transport</keyword>
<feature type="compositionally biased region" description="Basic residues" evidence="8">
    <location>
        <begin position="916"/>
        <end position="927"/>
    </location>
</feature>
<reference evidence="11" key="1">
    <citation type="journal article" date="2023" name="PhytoFront">
        <title>Draft Genome Resources of Seven Strains of Tilletia horrida, Causal Agent of Kernel Smut of Rice.</title>
        <authorList>
            <person name="Khanal S."/>
            <person name="Antony Babu S."/>
            <person name="Zhou X.G."/>
        </authorList>
    </citation>
    <scope>NUCLEOTIDE SEQUENCE</scope>
    <source>
        <strain evidence="11">TX6</strain>
    </source>
</reference>
<evidence type="ECO:0000256" key="8">
    <source>
        <dbReference type="SAM" id="MobiDB-lite"/>
    </source>
</evidence>
<accession>A0AAN6GTI0</accession>
<feature type="region of interest" description="Disordered" evidence="8">
    <location>
        <begin position="1775"/>
        <end position="1851"/>
    </location>
</feature>
<feature type="compositionally biased region" description="Low complexity" evidence="8">
    <location>
        <begin position="1931"/>
        <end position="1941"/>
    </location>
</feature>
<keyword evidence="5" id="KW-0072">Autophagy</keyword>
<dbReference type="PANTHER" id="PTHR13222">
    <property type="entry name" value="RB1-INDUCIBLE COILED-COIL"/>
    <property type="match status" value="1"/>
</dbReference>
<evidence type="ECO:0000313" key="11">
    <source>
        <dbReference type="EMBL" id="KAK0556696.1"/>
    </source>
</evidence>
<feature type="compositionally biased region" description="Basic and acidic residues" evidence="8">
    <location>
        <begin position="1514"/>
        <end position="1526"/>
    </location>
</feature>
<dbReference type="EMBL" id="JAPDMZ010000012">
    <property type="protein sequence ID" value="KAK0556696.1"/>
    <property type="molecule type" value="Genomic_DNA"/>
</dbReference>
<dbReference type="GO" id="GO:0061709">
    <property type="term" value="P:reticulophagy"/>
    <property type="evidence" value="ECO:0007669"/>
    <property type="project" value="TreeGrafter"/>
</dbReference>
<feature type="compositionally biased region" description="Low complexity" evidence="8">
    <location>
        <begin position="1649"/>
        <end position="1669"/>
    </location>
</feature>
<evidence type="ECO:0000259" key="10">
    <source>
        <dbReference type="Pfam" id="PF10377"/>
    </source>
</evidence>
<feature type="compositionally biased region" description="Polar residues" evidence="8">
    <location>
        <begin position="1910"/>
        <end position="1922"/>
    </location>
</feature>
<protein>
    <submittedName>
        <fullName evidence="11">Oligomeric, coiled-coil, peripheral membrane protein</fullName>
    </submittedName>
</protein>
<feature type="compositionally biased region" description="Polar residues" evidence="8">
    <location>
        <begin position="1779"/>
        <end position="1799"/>
    </location>
</feature>
<comment type="subcellular location">
    <subcellularLocation>
        <location evidence="1">Preautophagosomal structure membrane</location>
        <topology evidence="1">Peripheral membrane protein</topology>
    </subcellularLocation>
</comment>
<feature type="region of interest" description="Disordered" evidence="8">
    <location>
        <begin position="219"/>
        <end position="290"/>
    </location>
</feature>
<organism evidence="11 12">
    <name type="scientific">Tilletia horrida</name>
    <dbReference type="NCBI Taxonomy" id="155126"/>
    <lineage>
        <taxon>Eukaryota</taxon>
        <taxon>Fungi</taxon>
        <taxon>Dikarya</taxon>
        <taxon>Basidiomycota</taxon>
        <taxon>Ustilaginomycotina</taxon>
        <taxon>Exobasidiomycetes</taxon>
        <taxon>Tilletiales</taxon>
        <taxon>Tilletiaceae</taxon>
        <taxon>Tilletia</taxon>
    </lineage>
</organism>
<feature type="compositionally biased region" description="Low complexity" evidence="8">
    <location>
        <begin position="582"/>
        <end position="597"/>
    </location>
</feature>
<feature type="compositionally biased region" description="Low complexity" evidence="8">
    <location>
        <begin position="1835"/>
        <end position="1851"/>
    </location>
</feature>
<evidence type="ECO:0000256" key="1">
    <source>
        <dbReference type="ARBA" id="ARBA00004623"/>
    </source>
</evidence>
<keyword evidence="3" id="KW-0813">Transport</keyword>
<dbReference type="Proteomes" id="UP001176517">
    <property type="component" value="Unassembled WGS sequence"/>
</dbReference>
<feature type="compositionally biased region" description="Basic residues" evidence="8">
    <location>
        <begin position="859"/>
        <end position="869"/>
    </location>
</feature>
<dbReference type="PANTHER" id="PTHR13222:SF1">
    <property type="entry name" value="RB1-INDUCIBLE COILED-COIL PROTEIN 1"/>
    <property type="match status" value="1"/>
</dbReference>
<feature type="compositionally biased region" description="Polar residues" evidence="8">
    <location>
        <begin position="1678"/>
        <end position="1688"/>
    </location>
</feature>
<dbReference type="InterPro" id="IPR040040">
    <property type="entry name" value="ATG11"/>
</dbReference>
<evidence type="ECO:0000256" key="4">
    <source>
        <dbReference type="ARBA" id="ARBA00022927"/>
    </source>
</evidence>
<dbReference type="GO" id="GO:0015031">
    <property type="term" value="P:protein transport"/>
    <property type="evidence" value="ECO:0007669"/>
    <property type="project" value="UniProtKB-KW"/>
</dbReference>
<feature type="region of interest" description="Disordered" evidence="8">
    <location>
        <begin position="859"/>
        <end position="927"/>
    </location>
</feature>
<feature type="region of interest" description="Disordered" evidence="8">
    <location>
        <begin position="2095"/>
        <end position="2117"/>
    </location>
</feature>
<feature type="compositionally biased region" description="Basic and acidic residues" evidence="8">
    <location>
        <begin position="1277"/>
        <end position="1287"/>
    </location>
</feature>
<dbReference type="GO" id="GO:0000422">
    <property type="term" value="P:autophagy of mitochondrion"/>
    <property type="evidence" value="ECO:0007669"/>
    <property type="project" value="TreeGrafter"/>
</dbReference>
<evidence type="ECO:0000259" key="9">
    <source>
        <dbReference type="Pfam" id="PF04108"/>
    </source>
</evidence>
<feature type="region of interest" description="Disordered" evidence="8">
    <location>
        <begin position="1864"/>
        <end position="2053"/>
    </location>
</feature>
<evidence type="ECO:0000256" key="6">
    <source>
        <dbReference type="ARBA" id="ARBA00023054"/>
    </source>
</evidence>
<evidence type="ECO:0000256" key="3">
    <source>
        <dbReference type="ARBA" id="ARBA00022448"/>
    </source>
</evidence>
<feature type="compositionally biased region" description="Polar residues" evidence="8">
    <location>
        <begin position="1610"/>
        <end position="1624"/>
    </location>
</feature>
<feature type="compositionally biased region" description="Polar residues" evidence="8">
    <location>
        <begin position="512"/>
        <end position="524"/>
    </location>
</feature>
<sequence length="2129" mass="223512">MKLYRAHDGLSLSLPAPPAATSTLDDLLDCLSLATGIATDNIICMTADGAQLHPDNYRSLLSLDPAGGAATPNSTAPDAHTTDLEFFIYNREYLYAEPNALAQQLALPTHLEPPLQHIDELPEPGTPNYVAAILPWTQQALSLIRTHASRAHLAHAALSNMHRASAIALANLLQYTRTIAAGAEALDSSVGAELTRMKDLLEGYERDLRIIGMVPIDPRLLNPSSKDTTAGGGGGAGAAGAPSSISRQNSAASTQSAQHTQANSSSPASTPSSQGHGLPSTTPPPTKRLGDYVSRQRMSAVAAACSRVHTELASRFVNLHNHLNALQTDVGALESEVRSVDLGPALDNAEAAREARQRAEEVVERGLVPWLSGALSSDPGEHQHVIEQGLLPAFPLASGDDTNALKAEHDQDRLHNQLEEALTELVLLDEVTRSSVIRLSQDRNDMQARIITFLQDISAVQSDLGELAEAMDVIEREEMPPGATVRQAVKTQQLSQAQNRALAQAKAQQAQTHSPTSAAQHYSMHQNALKAASAATIQPASVLASAVHAGFVIDGFRPNIAPIAAAAAGAGTGIGAAPPPNSSTTSSNNAGSAQQQQIRTDGFRHLARLHHMLLAYGAALVELVRRATYNRLFIKSAQGVAELMALVNEREVERRKEFRKAGVGSILPWDVRALSMVPLTGSGGGANFLGGASVFGDEGTPTLEINSKGMISLHAVSGGASSGVDPVAAALASAAELGREDIDKLFALLDDIERALEQEAELARESQATIAARRRSSLLRQQSATGGFALPQGQRSPATPPHLGSVLQSPTGATLTLLPVNPIPEVRAALMLLVEEIDEMEPEFKDLVNVTLLERRSRFRRRRGSRRTRNGMYGDSTTGPGDNDDQSSDGDDDDSDDETDADIGSVLNGGGNRGARSSRPRTSRRSLRKQIKELTARIGEADATISSTRATLEAAQTENARLRSDLAHLTEEHHTSHAAIRQELESVRADSRSNAEAYDRARHARDDALAQLEALRNDVDTETARRLNLEEEVTNVRKDLKEARKEEASARHETLELEERLAELEIQTSEMQHELENAVRAREDVNNRIEGLLKEGSSVERELASAQSRIEELNREASAARTEVREAKEALAEAENARDKLIRTYRAEADGDRAILEENVRSKEHELRLAKEGLKNAETARKAAEAREAAERTVSDGLRGQLEAAHLAHEAMLRDLEEAKEESLRLEGRLRDTTDERDELLRLGRPLLARVQALRKIVKAMPILSSSKNGTNASAVGDKDGTPHERQNSAASAGSDVTPVVSGAHPASVGNARPNGLLNAAMEAFENEGETSAALSTTLGALRALDPRIFHDEVKAKLESLTTLVRKWQKAYKGHQEKTSRAQASARDRIAYRNFQVGDLVLFLPTRNTTERTFAAFNRGYPHYFLRAEGAFKEQVRSKDYLLDRITGITEKVAGSAAAMDGGGDADGTNPYQLAEGVRYHILDVEGATGPIPVSATSAPQTPSRPGLGAPRSVSHDSRATRRRDSSVTTSSIASVASPPSATGPAPISVTAPSGLTLSRSTSRSFDRVGAALGSSAMTSSSGTANAGTASTATIKPLSTFGGASGTANNNGLSPIETSISGSAPTPAFGSRSRRRAANSSGEAQNNLGSTSVSPSSGTTSAGGAITPAVPLPISMPRNGQNGSSELGPTSHHRSSYDRSTAISRGGSNGAEGGQVGGLPTAAELERGLKDPSTSRAIAEALAAEGLHNIGNPFSASPSGVGSLLERNYSFGGRANIMPQGQSQGVPASPLRNLSTPTKRGQAGSSSSGSSLNRARREGAFRRSAANQTRTGFFPSRGPLGGPSSASPASPAIAVESLATARGENSMLAQAGRSDSSLWRGDSETSSPRLSGLGSPKTSAGPSGTGGSVQAGSMVGSPTASPSGRLKRQRSSGAGSSDFSGGAEGNSSGGVLGLVGAARPSNASNLSVAGSSDVAFPRSRSHTGGGSIAGSSTIGRNQGGAASRKESFGSGFLSSLTFGRASARKSTQSRVDEADAMSATVTPSGMPSMPRRSTLEVMLGWPGAAATERTPSSISKGKRAVRGSVSEGTMLVEEAGSEEGVSGLEAGSPGSEAGSATAAEMLRRLARKA</sequence>
<feature type="region of interest" description="Disordered" evidence="8">
    <location>
        <begin position="575"/>
        <end position="598"/>
    </location>
</feature>
<feature type="coiled-coil region" evidence="7">
    <location>
        <begin position="998"/>
        <end position="1236"/>
    </location>
</feature>
<feature type="compositionally biased region" description="Polar residues" evidence="8">
    <location>
        <begin position="1495"/>
        <end position="1504"/>
    </location>
</feature>
<comment type="similarity">
    <text evidence="2">Belongs to the ATG11 family.</text>
</comment>